<dbReference type="AlphaFoldDB" id="A0A1H8RRS4"/>
<sequence>MWQALADVDVEETGDGLRLQERVAGTVHHLNATAAIIYLCCDGCHSDDAIAERLAQCFRLSAPPSEEVSEAIAQLEQRGLIARCG</sequence>
<evidence type="ECO:0000313" key="2">
    <source>
        <dbReference type="Proteomes" id="UP000198893"/>
    </source>
</evidence>
<dbReference type="InterPro" id="IPR041881">
    <property type="entry name" value="PqqD_sf"/>
</dbReference>
<evidence type="ECO:0000313" key="1">
    <source>
        <dbReference type="EMBL" id="SEO69070.1"/>
    </source>
</evidence>
<organism evidence="1 2">
    <name type="scientific">Salinihabitans flavidus</name>
    <dbReference type="NCBI Taxonomy" id="569882"/>
    <lineage>
        <taxon>Bacteria</taxon>
        <taxon>Pseudomonadati</taxon>
        <taxon>Pseudomonadota</taxon>
        <taxon>Alphaproteobacteria</taxon>
        <taxon>Rhodobacterales</taxon>
        <taxon>Roseobacteraceae</taxon>
        <taxon>Salinihabitans</taxon>
    </lineage>
</organism>
<dbReference type="Proteomes" id="UP000198893">
    <property type="component" value="Unassembled WGS sequence"/>
</dbReference>
<keyword evidence="2" id="KW-1185">Reference proteome</keyword>
<protein>
    <submittedName>
        <fullName evidence="1">Coenzyme PQQ synthesis protein D (PqqD)</fullName>
    </submittedName>
</protein>
<reference evidence="1 2" key="1">
    <citation type="submission" date="2016-10" db="EMBL/GenBank/DDBJ databases">
        <authorList>
            <person name="de Groot N.N."/>
        </authorList>
    </citation>
    <scope>NUCLEOTIDE SEQUENCE [LARGE SCALE GENOMIC DNA]</scope>
    <source>
        <strain evidence="1 2">DSM 27842</strain>
    </source>
</reference>
<gene>
    <name evidence="1" type="ORF">SAMN04490248_109102</name>
</gene>
<dbReference type="STRING" id="569882.SAMN04490248_109102"/>
<dbReference type="RefSeq" id="WP_093117852.1">
    <property type="nucleotide sequence ID" value="NZ_FODS01000009.1"/>
</dbReference>
<dbReference type="InterPro" id="IPR008792">
    <property type="entry name" value="PQQD"/>
</dbReference>
<proteinExistence type="predicted"/>
<name>A0A1H8RRS4_9RHOB</name>
<dbReference type="EMBL" id="FODS01000009">
    <property type="protein sequence ID" value="SEO69070.1"/>
    <property type="molecule type" value="Genomic_DNA"/>
</dbReference>
<dbReference type="OrthoDB" id="8448231at2"/>
<accession>A0A1H8RRS4</accession>
<dbReference type="Pfam" id="PF05402">
    <property type="entry name" value="PqqD"/>
    <property type="match status" value="1"/>
</dbReference>
<dbReference type="Gene3D" id="1.10.10.1150">
    <property type="entry name" value="Coenzyme PQQ synthesis protein D (PqqD)"/>
    <property type="match status" value="1"/>
</dbReference>